<dbReference type="AlphaFoldDB" id="A0A7R9FF76"/>
<sequence length="69" mass="7720">MDEGRVLKVPTLYLIRMVLQVQRDSSADWQCVKNEGGTQAKRQAAGRGKEVTASEQLSPSSTRQFLVRL</sequence>
<feature type="compositionally biased region" description="Polar residues" evidence="1">
    <location>
        <begin position="53"/>
        <end position="69"/>
    </location>
</feature>
<reference evidence="2" key="1">
    <citation type="submission" date="2020-11" db="EMBL/GenBank/DDBJ databases">
        <authorList>
            <person name="Tran Van P."/>
        </authorList>
    </citation>
    <scope>NUCLEOTIDE SEQUENCE</scope>
</reference>
<accession>A0A7R9FF76</accession>
<dbReference type="EMBL" id="OE000113">
    <property type="protein sequence ID" value="CAD7452477.1"/>
    <property type="molecule type" value="Genomic_DNA"/>
</dbReference>
<proteinExistence type="predicted"/>
<gene>
    <name evidence="2" type="ORF">TTEB3V08_LOCUS655</name>
</gene>
<feature type="region of interest" description="Disordered" evidence="1">
    <location>
        <begin position="35"/>
        <end position="69"/>
    </location>
</feature>
<evidence type="ECO:0000256" key="1">
    <source>
        <dbReference type="SAM" id="MobiDB-lite"/>
    </source>
</evidence>
<organism evidence="2">
    <name type="scientific">Timema tahoe</name>
    <dbReference type="NCBI Taxonomy" id="61484"/>
    <lineage>
        <taxon>Eukaryota</taxon>
        <taxon>Metazoa</taxon>
        <taxon>Ecdysozoa</taxon>
        <taxon>Arthropoda</taxon>
        <taxon>Hexapoda</taxon>
        <taxon>Insecta</taxon>
        <taxon>Pterygota</taxon>
        <taxon>Neoptera</taxon>
        <taxon>Polyneoptera</taxon>
        <taxon>Phasmatodea</taxon>
        <taxon>Timematodea</taxon>
        <taxon>Timematoidea</taxon>
        <taxon>Timematidae</taxon>
        <taxon>Timema</taxon>
    </lineage>
</organism>
<evidence type="ECO:0000313" key="2">
    <source>
        <dbReference type="EMBL" id="CAD7452477.1"/>
    </source>
</evidence>
<protein>
    <submittedName>
        <fullName evidence="2">Uncharacterized protein</fullName>
    </submittedName>
</protein>
<name>A0A7R9FF76_9NEOP</name>